<dbReference type="AlphaFoldDB" id="J5JV21"/>
<dbReference type="Gene3D" id="3.30.460.10">
    <property type="entry name" value="Beta Polymerase, domain 2"/>
    <property type="match status" value="1"/>
</dbReference>
<evidence type="ECO:0000256" key="1">
    <source>
        <dbReference type="SAM" id="MobiDB-lite"/>
    </source>
</evidence>
<feature type="compositionally biased region" description="Basic and acidic residues" evidence="1">
    <location>
        <begin position="199"/>
        <end position="219"/>
    </location>
</feature>
<organism evidence="2 3">
    <name type="scientific">Beauveria bassiana (strain ARSEF 2860)</name>
    <name type="common">White muscardine disease fungus</name>
    <name type="synonym">Tritirachium shiotae</name>
    <dbReference type="NCBI Taxonomy" id="655819"/>
    <lineage>
        <taxon>Eukaryota</taxon>
        <taxon>Fungi</taxon>
        <taxon>Dikarya</taxon>
        <taxon>Ascomycota</taxon>
        <taxon>Pezizomycotina</taxon>
        <taxon>Sordariomycetes</taxon>
        <taxon>Hypocreomycetidae</taxon>
        <taxon>Hypocreales</taxon>
        <taxon>Cordycipitaceae</taxon>
        <taxon>Beauveria</taxon>
    </lineage>
</organism>
<reference evidence="2 3" key="1">
    <citation type="journal article" date="2012" name="Sci. Rep.">
        <title>Genomic perspectives on the evolution of fungal entomopathogenicity in Beauveria bassiana.</title>
        <authorList>
            <person name="Xiao G."/>
            <person name="Ying S.H."/>
            <person name="Zheng P."/>
            <person name="Wang Z.L."/>
            <person name="Zhang S."/>
            <person name="Xie X.Q."/>
            <person name="Shang Y."/>
            <person name="St Leger R.J."/>
            <person name="Zhao G.P."/>
            <person name="Wang C."/>
            <person name="Feng M.G."/>
        </authorList>
    </citation>
    <scope>NUCLEOTIDE SEQUENCE [LARGE SCALE GENOMIC DNA]</scope>
    <source>
        <strain evidence="2 3">ARSEF 2860</strain>
    </source>
</reference>
<dbReference type="PANTHER" id="PTHR34822">
    <property type="entry name" value="GRPB DOMAIN PROTEIN (AFU_ORTHOLOGUE AFUA_1G01530)"/>
    <property type="match status" value="1"/>
</dbReference>
<gene>
    <name evidence="2" type="ORF">BBA_04789</name>
</gene>
<proteinExistence type="predicted"/>
<evidence type="ECO:0000313" key="3">
    <source>
        <dbReference type="Proteomes" id="UP000002762"/>
    </source>
</evidence>
<dbReference type="RefSeq" id="XP_008598108.1">
    <property type="nucleotide sequence ID" value="XM_008599886.1"/>
</dbReference>
<dbReference type="EMBL" id="JH725160">
    <property type="protein sequence ID" value="EJP66296.1"/>
    <property type="molecule type" value="Genomic_DNA"/>
</dbReference>
<dbReference type="Proteomes" id="UP000002762">
    <property type="component" value="Unassembled WGS sequence"/>
</dbReference>
<dbReference type="HOGENOM" id="CLU_086407_1_0_1"/>
<name>J5JV21_BEAB2</name>
<sequence length="227" mass="24689">MEKGIKAFQCVEWVSKRKVPHTIDIVDPDPSWPATFAQLATGIRAALPATVIHAVHHVGSTCVPGLAAKDVIDIDLIVADPADEASYVPALEAAGYHFLFREPPWYEHRLFALYAPVFVNLHIYGPGELDLESARHRLLCDWLRKCPADRDLYARVKRESSEKAKAKGEGVGEYTEYKGATIREILARAAADAAAAGQGREETVEAGRAETVEAGRAETAEAGTGIE</sequence>
<keyword evidence="3" id="KW-1185">Reference proteome</keyword>
<dbReference type="SUPFAM" id="SSF81301">
    <property type="entry name" value="Nucleotidyltransferase"/>
    <property type="match status" value="1"/>
</dbReference>
<accession>J5JV21</accession>
<dbReference type="InterPro" id="IPR007344">
    <property type="entry name" value="GrpB/CoaE"/>
</dbReference>
<dbReference type="GeneID" id="19887801"/>
<dbReference type="PANTHER" id="PTHR34822:SF1">
    <property type="entry name" value="GRPB FAMILY PROTEIN"/>
    <property type="match status" value="1"/>
</dbReference>
<protein>
    <submittedName>
        <fullName evidence="2">GrpB domain protein</fullName>
    </submittedName>
</protein>
<feature type="region of interest" description="Disordered" evidence="1">
    <location>
        <begin position="196"/>
        <end position="227"/>
    </location>
</feature>
<evidence type="ECO:0000313" key="2">
    <source>
        <dbReference type="EMBL" id="EJP66296.1"/>
    </source>
</evidence>
<dbReference type="OrthoDB" id="630895at2759"/>
<dbReference type="Pfam" id="PF04229">
    <property type="entry name" value="GrpB"/>
    <property type="match status" value="1"/>
</dbReference>
<dbReference type="InterPro" id="IPR043519">
    <property type="entry name" value="NT_sf"/>
</dbReference>
<dbReference type="InParanoid" id="J5JV21"/>